<evidence type="ECO:0008006" key="3">
    <source>
        <dbReference type="Google" id="ProtNLM"/>
    </source>
</evidence>
<gene>
    <name evidence="1" type="ORF">JK636_10320</name>
</gene>
<evidence type="ECO:0000313" key="1">
    <source>
        <dbReference type="EMBL" id="MBL4936154.1"/>
    </source>
</evidence>
<evidence type="ECO:0000313" key="2">
    <source>
        <dbReference type="Proteomes" id="UP000632377"/>
    </source>
</evidence>
<dbReference type="Gene3D" id="3.40.630.30">
    <property type="match status" value="1"/>
</dbReference>
<dbReference type="RefSeq" id="WP_202748828.1">
    <property type="nucleotide sequence ID" value="NZ_JAESWC010000004.1"/>
</dbReference>
<proteinExistence type="predicted"/>
<dbReference type="InterPro" id="IPR016181">
    <property type="entry name" value="Acyl_CoA_acyltransferase"/>
</dbReference>
<dbReference type="EMBL" id="JAESWC010000004">
    <property type="protein sequence ID" value="MBL4936154.1"/>
    <property type="molecule type" value="Genomic_DNA"/>
</dbReference>
<sequence>MIKTINKIEEVIDFAWELSQNDLYASYHRIKSMEKLREDFERALVRDNESIIACYQENVLCGVCIYFWQCDEKYVQTTQFLIRGDYDETAEELIDHIGKQLPGFELYIGVPFSNKAANQYFKKNNFECIESSIDTRLYNLKIQMNEKHEQVEEITNSNYEEYAIFHDKYAISLEMYYNSENLKKDIEKFKILVFKQDGAIRASIFTKKVRNMGEIFGLFVDEQYKNNGIEDILINEMLMQLYNKFGSLDEVAYFIDEDSPDELNSALAAGFQINDKYRCYKCIL</sequence>
<accession>A0ABS1TCU4</accession>
<name>A0ABS1TCU4_9CLOT</name>
<protein>
    <recommendedName>
        <fullName evidence="3">GNAT family N-acetyltransferase</fullName>
    </recommendedName>
</protein>
<comment type="caution">
    <text evidence="1">The sequence shown here is derived from an EMBL/GenBank/DDBJ whole genome shotgun (WGS) entry which is preliminary data.</text>
</comment>
<keyword evidence="2" id="KW-1185">Reference proteome</keyword>
<organism evidence="1 2">
    <name type="scientific">Clostridium rhizosphaerae</name>
    <dbReference type="NCBI Taxonomy" id="2803861"/>
    <lineage>
        <taxon>Bacteria</taxon>
        <taxon>Bacillati</taxon>
        <taxon>Bacillota</taxon>
        <taxon>Clostridia</taxon>
        <taxon>Eubacteriales</taxon>
        <taxon>Clostridiaceae</taxon>
        <taxon>Clostridium</taxon>
    </lineage>
</organism>
<reference evidence="1 2" key="1">
    <citation type="submission" date="2021-01" db="EMBL/GenBank/DDBJ databases">
        <title>Genome public.</title>
        <authorList>
            <person name="Liu C."/>
            <person name="Sun Q."/>
        </authorList>
    </citation>
    <scope>NUCLEOTIDE SEQUENCE [LARGE SCALE GENOMIC DNA]</scope>
    <source>
        <strain evidence="1 2">YIM B02515</strain>
    </source>
</reference>
<dbReference type="SUPFAM" id="SSF55729">
    <property type="entry name" value="Acyl-CoA N-acyltransferases (Nat)"/>
    <property type="match status" value="1"/>
</dbReference>
<dbReference type="Proteomes" id="UP000632377">
    <property type="component" value="Unassembled WGS sequence"/>
</dbReference>